<reference evidence="1" key="1">
    <citation type="submission" date="2021-06" db="EMBL/GenBank/DDBJ databases">
        <title>Parelaphostrongylus tenuis whole genome reference sequence.</title>
        <authorList>
            <person name="Garwood T.J."/>
            <person name="Larsen P.A."/>
            <person name="Fountain-Jones N.M."/>
            <person name="Garbe J.R."/>
            <person name="Macchietto M.G."/>
            <person name="Kania S.A."/>
            <person name="Gerhold R.W."/>
            <person name="Richards J.E."/>
            <person name="Wolf T.M."/>
        </authorList>
    </citation>
    <scope>NUCLEOTIDE SEQUENCE</scope>
    <source>
        <strain evidence="1">MNPRO001-30</strain>
        <tissue evidence="1">Meninges</tissue>
    </source>
</reference>
<organism evidence="1 2">
    <name type="scientific">Parelaphostrongylus tenuis</name>
    <name type="common">Meningeal worm</name>
    <dbReference type="NCBI Taxonomy" id="148309"/>
    <lineage>
        <taxon>Eukaryota</taxon>
        <taxon>Metazoa</taxon>
        <taxon>Ecdysozoa</taxon>
        <taxon>Nematoda</taxon>
        <taxon>Chromadorea</taxon>
        <taxon>Rhabditida</taxon>
        <taxon>Rhabditina</taxon>
        <taxon>Rhabditomorpha</taxon>
        <taxon>Strongyloidea</taxon>
        <taxon>Metastrongylidae</taxon>
        <taxon>Parelaphostrongylus</taxon>
    </lineage>
</organism>
<gene>
    <name evidence="1" type="ORF">KIN20_015736</name>
</gene>
<evidence type="ECO:0000313" key="2">
    <source>
        <dbReference type="Proteomes" id="UP001196413"/>
    </source>
</evidence>
<dbReference type="AlphaFoldDB" id="A0AAD5MYW4"/>
<dbReference type="Proteomes" id="UP001196413">
    <property type="component" value="Unassembled WGS sequence"/>
</dbReference>
<accession>A0AAD5MYW4</accession>
<keyword evidence="2" id="KW-1185">Reference proteome</keyword>
<proteinExistence type="predicted"/>
<comment type="caution">
    <text evidence="1">The sequence shown here is derived from an EMBL/GenBank/DDBJ whole genome shotgun (WGS) entry which is preliminary data.</text>
</comment>
<sequence>MKRAIPPRRGPLMKRATVYFIDCFWNLAIKVHIVCENVQSPFDVGTSEPCARLDGAARFISGPRLGGVARFISGPRPTRKVDFYILPTSRNPSTEKNGHNAIS</sequence>
<evidence type="ECO:0000313" key="1">
    <source>
        <dbReference type="EMBL" id="KAJ1357562.1"/>
    </source>
</evidence>
<dbReference type="EMBL" id="JAHQIW010003178">
    <property type="protein sequence ID" value="KAJ1357562.1"/>
    <property type="molecule type" value="Genomic_DNA"/>
</dbReference>
<protein>
    <submittedName>
        <fullName evidence="1">Uncharacterized protein</fullName>
    </submittedName>
</protein>
<name>A0AAD5MYW4_PARTN</name>